<proteinExistence type="predicted"/>
<dbReference type="InterPro" id="IPR011094">
    <property type="entry name" value="Uncharacterised_LppY/LpqO"/>
</dbReference>
<keyword evidence="2" id="KW-1185">Reference proteome</keyword>
<name>A0ABU8F9H6_9BACI</name>
<dbReference type="Proteomes" id="UP001364890">
    <property type="component" value="Unassembled WGS sequence"/>
</dbReference>
<dbReference type="EMBL" id="JBAWSY010000024">
    <property type="protein sequence ID" value="MEI4771666.1"/>
    <property type="molecule type" value="Genomic_DNA"/>
</dbReference>
<reference evidence="1 2" key="1">
    <citation type="submission" date="2024-01" db="EMBL/GenBank/DDBJ databases">
        <title>Seven novel Bacillus-like species.</title>
        <authorList>
            <person name="Liu G."/>
        </authorList>
    </citation>
    <scope>NUCLEOTIDE SEQUENCE [LARGE SCALE GENOMIC DNA]</scope>
    <source>
        <strain evidence="1 2">FJAT-51614</strain>
    </source>
</reference>
<dbReference type="RefSeq" id="WP_336499226.1">
    <property type="nucleotide sequence ID" value="NZ_JBAWSY010000024.1"/>
</dbReference>
<gene>
    <name evidence="1" type="ORF">WAX74_18760</name>
</gene>
<accession>A0ABU8F9H6</accession>
<dbReference type="Pfam" id="PF07485">
    <property type="entry name" value="DUF1529"/>
    <property type="match status" value="1"/>
</dbReference>
<evidence type="ECO:0000313" key="1">
    <source>
        <dbReference type="EMBL" id="MEI4771666.1"/>
    </source>
</evidence>
<organism evidence="1 2">
    <name type="scientific">Psychrobacillus mangrovi</name>
    <dbReference type="NCBI Taxonomy" id="3117745"/>
    <lineage>
        <taxon>Bacteria</taxon>
        <taxon>Bacillati</taxon>
        <taxon>Bacillota</taxon>
        <taxon>Bacilli</taxon>
        <taxon>Bacillales</taxon>
        <taxon>Bacillaceae</taxon>
        <taxon>Psychrobacillus</taxon>
    </lineage>
</organism>
<sequence length="43" mass="4978">MVSAIQNHWIFTNPTILYAHFQSVESPLSFAQKFAEAFKVLKH</sequence>
<protein>
    <submittedName>
        <fullName evidence="1">DUF1259 domain-containing protein</fullName>
    </submittedName>
</protein>
<comment type="caution">
    <text evidence="1">The sequence shown here is derived from an EMBL/GenBank/DDBJ whole genome shotgun (WGS) entry which is preliminary data.</text>
</comment>
<evidence type="ECO:0000313" key="2">
    <source>
        <dbReference type="Proteomes" id="UP001364890"/>
    </source>
</evidence>